<dbReference type="EMBL" id="VMFF01000002">
    <property type="protein sequence ID" value="TSC66647.1"/>
    <property type="molecule type" value="Genomic_DNA"/>
</dbReference>
<sequence>MRPKQGIFAVLLALTSFRLTGTQNIVYMILVALTVFVMVGVIMVWNDYCDRDRDVLKDKTFVHNNPSRYLRFSIQLWCLAGVLSLGLLVFSWQAFALAVFMGLVGWLYSVTIIKIPLLPAFTVAMLSSAVIFYPACLPGGYSSELRYLAQMTFCLIFARELMSDIGDVDVDRGHKVTIPVMFGRDVATVSVVIALMALLVSVSRAAPVIGGALSVFLFVFIRQHVMIEFANGYKEGREMLDLMTLGTLLALLAFGEI</sequence>
<protein>
    <recommendedName>
        <fullName evidence="8">UbiA prenyltransferase</fullName>
    </recommendedName>
</protein>
<feature type="transmembrane region" description="Helical" evidence="5">
    <location>
        <begin position="182"/>
        <end position="202"/>
    </location>
</feature>
<name>A0A554JDZ8_9BACT</name>
<dbReference type="Pfam" id="PF01040">
    <property type="entry name" value="UbiA"/>
    <property type="match status" value="1"/>
</dbReference>
<dbReference type="GO" id="GO:0016765">
    <property type="term" value="F:transferase activity, transferring alkyl or aryl (other than methyl) groups"/>
    <property type="evidence" value="ECO:0007669"/>
    <property type="project" value="InterPro"/>
</dbReference>
<evidence type="ECO:0000256" key="1">
    <source>
        <dbReference type="ARBA" id="ARBA00004141"/>
    </source>
</evidence>
<comment type="subcellular location">
    <subcellularLocation>
        <location evidence="1">Membrane</location>
        <topology evidence="1">Multi-pass membrane protein</topology>
    </subcellularLocation>
</comment>
<keyword evidence="3 5" id="KW-1133">Transmembrane helix</keyword>
<evidence type="ECO:0000256" key="2">
    <source>
        <dbReference type="ARBA" id="ARBA00022692"/>
    </source>
</evidence>
<keyword evidence="4 5" id="KW-0472">Membrane</keyword>
<evidence type="ECO:0000313" key="7">
    <source>
        <dbReference type="Proteomes" id="UP000319613"/>
    </source>
</evidence>
<feature type="transmembrane region" description="Helical" evidence="5">
    <location>
        <begin position="94"/>
        <end position="113"/>
    </location>
</feature>
<dbReference type="InterPro" id="IPR044878">
    <property type="entry name" value="UbiA_sf"/>
</dbReference>
<feature type="transmembrane region" description="Helical" evidence="5">
    <location>
        <begin position="120"/>
        <end position="141"/>
    </location>
</feature>
<accession>A0A554JDZ8</accession>
<comment type="caution">
    <text evidence="6">The sequence shown here is derived from an EMBL/GenBank/DDBJ whole genome shotgun (WGS) entry which is preliminary data.</text>
</comment>
<organism evidence="6 7">
    <name type="scientific">Candidatus Doudnabacteria bacterium Gr01-1014_77</name>
    <dbReference type="NCBI Taxonomy" id="2017133"/>
    <lineage>
        <taxon>Bacteria</taxon>
        <taxon>Candidatus Doudnaibacteriota</taxon>
    </lineage>
</organism>
<dbReference type="InterPro" id="IPR000537">
    <property type="entry name" value="UbiA_prenyltransferase"/>
</dbReference>
<dbReference type="GO" id="GO:0016020">
    <property type="term" value="C:membrane"/>
    <property type="evidence" value="ECO:0007669"/>
    <property type="project" value="UniProtKB-SubCell"/>
</dbReference>
<evidence type="ECO:0008006" key="8">
    <source>
        <dbReference type="Google" id="ProtNLM"/>
    </source>
</evidence>
<dbReference type="AlphaFoldDB" id="A0A554JDZ8"/>
<keyword evidence="2 5" id="KW-0812">Transmembrane</keyword>
<reference evidence="6 7" key="1">
    <citation type="submission" date="2017-07" db="EMBL/GenBank/DDBJ databases">
        <title>Mechanisms for carbon and nitrogen cycling indicate functional differentiation within the Candidate Phyla Radiation.</title>
        <authorList>
            <person name="Danczak R.E."/>
            <person name="Johnston M.D."/>
            <person name="Kenah C."/>
            <person name="Slattery M."/>
            <person name="Wrighton K.C."/>
            <person name="Wilkins M.J."/>
        </authorList>
    </citation>
    <scope>NUCLEOTIDE SEQUENCE [LARGE SCALE GENOMIC DNA]</scope>
    <source>
        <strain evidence="6">Gr01-1014_77</strain>
    </source>
</reference>
<evidence type="ECO:0000256" key="5">
    <source>
        <dbReference type="SAM" id="Phobius"/>
    </source>
</evidence>
<proteinExistence type="predicted"/>
<evidence type="ECO:0000256" key="4">
    <source>
        <dbReference type="ARBA" id="ARBA00023136"/>
    </source>
</evidence>
<dbReference type="Proteomes" id="UP000319613">
    <property type="component" value="Unassembled WGS sequence"/>
</dbReference>
<evidence type="ECO:0000313" key="6">
    <source>
        <dbReference type="EMBL" id="TSC66647.1"/>
    </source>
</evidence>
<feature type="transmembrane region" description="Helical" evidence="5">
    <location>
        <begin position="28"/>
        <end position="48"/>
    </location>
</feature>
<dbReference type="Gene3D" id="1.10.357.140">
    <property type="entry name" value="UbiA prenyltransferase"/>
    <property type="match status" value="1"/>
</dbReference>
<evidence type="ECO:0000256" key="3">
    <source>
        <dbReference type="ARBA" id="ARBA00022989"/>
    </source>
</evidence>
<gene>
    <name evidence="6" type="ORF">G01um101477_34</name>
</gene>